<dbReference type="CDD" id="cd00158">
    <property type="entry name" value="RHOD"/>
    <property type="match status" value="1"/>
</dbReference>
<dbReference type="Gene3D" id="3.40.1260.10">
    <property type="entry name" value="DsrEFH-like"/>
    <property type="match status" value="1"/>
</dbReference>
<organism evidence="2 3">
    <name type="scientific">Reticulomyxa filosa</name>
    <dbReference type="NCBI Taxonomy" id="46433"/>
    <lineage>
        <taxon>Eukaryota</taxon>
        <taxon>Sar</taxon>
        <taxon>Rhizaria</taxon>
        <taxon>Retaria</taxon>
        <taxon>Foraminifera</taxon>
        <taxon>Monothalamids</taxon>
        <taxon>Reticulomyxidae</taxon>
        <taxon>Reticulomyxa</taxon>
    </lineage>
</organism>
<evidence type="ECO:0000259" key="1">
    <source>
        <dbReference type="PROSITE" id="PS50206"/>
    </source>
</evidence>
<dbReference type="InterPro" id="IPR027396">
    <property type="entry name" value="DsrEFH-like"/>
</dbReference>
<comment type="caution">
    <text evidence="2">The sequence shown here is derived from an EMBL/GenBank/DDBJ whole genome shotgun (WGS) entry which is preliminary data.</text>
</comment>
<dbReference type="EMBL" id="ASPP01018799">
    <property type="protein sequence ID" value="ETO15781.1"/>
    <property type="molecule type" value="Genomic_DNA"/>
</dbReference>
<keyword evidence="3" id="KW-1185">Reference proteome</keyword>
<evidence type="ECO:0000313" key="2">
    <source>
        <dbReference type="EMBL" id="ETO15781.1"/>
    </source>
</evidence>
<dbReference type="SUPFAM" id="SSF75169">
    <property type="entry name" value="DsrEFH-like"/>
    <property type="match status" value="1"/>
</dbReference>
<gene>
    <name evidence="2" type="ORF">RFI_21584</name>
</gene>
<feature type="domain" description="Rhodanese" evidence="1">
    <location>
        <begin position="23"/>
        <end position="157"/>
    </location>
</feature>
<evidence type="ECO:0000313" key="3">
    <source>
        <dbReference type="Proteomes" id="UP000023152"/>
    </source>
</evidence>
<dbReference type="InterPro" id="IPR036873">
    <property type="entry name" value="Rhodanese-like_dom_sf"/>
</dbReference>
<dbReference type="InterPro" id="IPR001763">
    <property type="entry name" value="Rhodanese-like_dom"/>
</dbReference>
<dbReference type="PROSITE" id="PS50206">
    <property type="entry name" value="RHODANESE_3"/>
    <property type="match status" value="1"/>
</dbReference>
<dbReference type="Gene3D" id="3.40.250.10">
    <property type="entry name" value="Rhodanese-like domain"/>
    <property type="match status" value="1"/>
</dbReference>
<accession>X6MQ51</accession>
<name>X6MQ51_RETFI</name>
<dbReference type="InterPro" id="IPR003787">
    <property type="entry name" value="Sulphur_relay_DsrE/F-like"/>
</dbReference>
<dbReference type="Pfam" id="PF02635">
    <property type="entry name" value="DsrE"/>
    <property type="match status" value="1"/>
</dbReference>
<dbReference type="Proteomes" id="UP000023152">
    <property type="component" value="Unassembled WGS sequence"/>
</dbReference>
<dbReference type="SUPFAM" id="SSF52821">
    <property type="entry name" value="Rhodanese/Cell cycle control phosphatase"/>
    <property type="match status" value="1"/>
</dbReference>
<proteinExistence type="predicted"/>
<sequence length="305" mass="34653">MCDGSNEVPILSSGITRRQLQRFHEDFVIVDIREEKEFGNDQKKKLISGIVNVPMGVILSSGIKGQKKTKGLLCCVFARISHVQEVTMTCLYVYIFNKAWRASEHSKKLFGNKKKICFVCPRGTRADLVTRWYNANTAFDCYTLKGGYSAFDEPFAKDDDWVYVVVLAYGEENPEKVGLALNLVNAGTAKGKTSTLILMANAVWLATKSFRTKNQFKLSDTFKPWEEQFANLFSKHGQLICCTSCLKERKINDDDLIKEAVKMQGPDLLVIKFFLIPKKKKIEMQKKNVLIEGKKKKSKSITHEL</sequence>
<protein>
    <recommendedName>
        <fullName evidence="1">Rhodanese domain-containing protein</fullName>
    </recommendedName>
</protein>
<dbReference type="AlphaFoldDB" id="X6MQ51"/>
<reference evidence="2 3" key="1">
    <citation type="journal article" date="2013" name="Curr. Biol.">
        <title>The Genome of the Foraminiferan Reticulomyxa filosa.</title>
        <authorList>
            <person name="Glockner G."/>
            <person name="Hulsmann N."/>
            <person name="Schleicher M."/>
            <person name="Noegel A.A."/>
            <person name="Eichinger L."/>
            <person name="Gallinger C."/>
            <person name="Pawlowski J."/>
            <person name="Sierra R."/>
            <person name="Euteneuer U."/>
            <person name="Pillet L."/>
            <person name="Moustafa A."/>
            <person name="Platzer M."/>
            <person name="Groth M."/>
            <person name="Szafranski K."/>
            <person name="Schliwa M."/>
        </authorList>
    </citation>
    <scope>NUCLEOTIDE SEQUENCE [LARGE SCALE GENOMIC DNA]</scope>
</reference>